<dbReference type="AlphaFoldDB" id="I7LVN7"/>
<dbReference type="STRING" id="312017.I7LVN7"/>
<dbReference type="GO" id="GO:0007005">
    <property type="term" value="P:mitochondrion organization"/>
    <property type="evidence" value="ECO:0007669"/>
    <property type="project" value="InterPro"/>
</dbReference>
<evidence type="ECO:0000313" key="2">
    <source>
        <dbReference type="EMBL" id="EAR99423.4"/>
    </source>
</evidence>
<protein>
    <recommendedName>
        <fullName evidence="1">DML1/Misato tubulin domain-containing protein</fullName>
    </recommendedName>
</protein>
<dbReference type="GO" id="GO:0005739">
    <property type="term" value="C:mitochondrion"/>
    <property type="evidence" value="ECO:0007669"/>
    <property type="project" value="TreeGrafter"/>
</dbReference>
<sequence>MNQNLVTLQFGPLSYAYGNAYFYLEGQQFFEENDPIEHSNLFKNISTKTPRNIAWGKKDELDVLKFYCSAFIKNKNKKNEQSTHNIDPLNPIESLLWEKNKVQVIQQQGQNTEDQEEQKQMEQLMKNKFFPLFKETQFDRKYQVELPHLLDQKFEVYQEGQILAKTDQLAELNEDKIRLILEESDYVNGFQVFVDADSGFGGYCEEVLQIVLDECPKKPIITYSLYDYENNKLQNNKNFVNEIISLDRFREMSSILVPINLNRLTKFSDYVNYNSNMELFDRSMLVASLFSGLTGGYRAKESNGLQDFYKNIVSYPSNNIFNSTFTIPLIKDENGTLLNEHIFNYQTKRDQFNYLYHDFDKYWNDEQWGAPESFGESYFLRGVVQMPQEPPKSNSMQMRIVEALLLYKTKYHRHLFSQNIQERYLYQLDSQENYDEFSLPLHTAIFSNEQFSTKIKQLTKGQENLTKSTKVSYYQLDYSEEDFEELKSKYQDLFESYAKQEQLHIEEEEFE</sequence>
<dbReference type="OrthoDB" id="286296at2759"/>
<dbReference type="EMBL" id="GG662639">
    <property type="protein sequence ID" value="EAR99423.4"/>
    <property type="molecule type" value="Genomic_DNA"/>
</dbReference>
<dbReference type="PANTHER" id="PTHR13391">
    <property type="entry name" value="MITOCHONDRIAL DISTRIBUTION REGULATOR MISATO"/>
    <property type="match status" value="1"/>
</dbReference>
<name>I7LVN7_TETTS</name>
<dbReference type="InterPro" id="IPR036525">
    <property type="entry name" value="Tubulin/FtsZ_GTPase_sf"/>
</dbReference>
<keyword evidence="3" id="KW-1185">Reference proteome</keyword>
<dbReference type="GeneID" id="7822980"/>
<organism evidence="2 3">
    <name type="scientific">Tetrahymena thermophila (strain SB210)</name>
    <dbReference type="NCBI Taxonomy" id="312017"/>
    <lineage>
        <taxon>Eukaryota</taxon>
        <taxon>Sar</taxon>
        <taxon>Alveolata</taxon>
        <taxon>Ciliophora</taxon>
        <taxon>Intramacronucleata</taxon>
        <taxon>Oligohymenophorea</taxon>
        <taxon>Hymenostomatida</taxon>
        <taxon>Tetrahymenina</taxon>
        <taxon>Tetrahymenidae</taxon>
        <taxon>Tetrahymena</taxon>
    </lineage>
</organism>
<dbReference type="Pfam" id="PF14881">
    <property type="entry name" value="Tubulin_3"/>
    <property type="match status" value="1"/>
</dbReference>
<dbReference type="InterPro" id="IPR029209">
    <property type="entry name" value="DML1/Misato_tubulin"/>
</dbReference>
<dbReference type="Gene3D" id="3.40.50.1440">
    <property type="entry name" value="Tubulin/FtsZ, GTPase domain"/>
    <property type="match status" value="1"/>
</dbReference>
<dbReference type="Proteomes" id="UP000009168">
    <property type="component" value="Unassembled WGS sequence"/>
</dbReference>
<dbReference type="RefSeq" id="XP_001019668.4">
    <property type="nucleotide sequence ID" value="XM_001019668.4"/>
</dbReference>
<gene>
    <name evidence="2" type="ORF">TTHERM_00134880</name>
</gene>
<dbReference type="PANTHER" id="PTHR13391:SF0">
    <property type="entry name" value="PROTEIN MISATO HOMOLOG 1"/>
    <property type="match status" value="1"/>
</dbReference>
<evidence type="ECO:0000259" key="1">
    <source>
        <dbReference type="Pfam" id="PF14881"/>
    </source>
</evidence>
<accession>I7LVN7</accession>
<dbReference type="SUPFAM" id="SSF52490">
    <property type="entry name" value="Tubulin nucleotide-binding domain-like"/>
    <property type="match status" value="1"/>
</dbReference>
<dbReference type="InterPro" id="IPR049942">
    <property type="entry name" value="DML1/Misato"/>
</dbReference>
<evidence type="ECO:0000313" key="3">
    <source>
        <dbReference type="Proteomes" id="UP000009168"/>
    </source>
</evidence>
<reference evidence="3" key="1">
    <citation type="journal article" date="2006" name="PLoS Biol.">
        <title>Macronuclear genome sequence of the ciliate Tetrahymena thermophila, a model eukaryote.</title>
        <authorList>
            <person name="Eisen J.A."/>
            <person name="Coyne R.S."/>
            <person name="Wu M."/>
            <person name="Wu D."/>
            <person name="Thiagarajan M."/>
            <person name="Wortman J.R."/>
            <person name="Badger J.H."/>
            <person name="Ren Q."/>
            <person name="Amedeo P."/>
            <person name="Jones K.M."/>
            <person name="Tallon L.J."/>
            <person name="Delcher A.L."/>
            <person name="Salzberg S.L."/>
            <person name="Silva J.C."/>
            <person name="Haas B.J."/>
            <person name="Majoros W.H."/>
            <person name="Farzad M."/>
            <person name="Carlton J.M."/>
            <person name="Smith R.K. Jr."/>
            <person name="Garg J."/>
            <person name="Pearlman R.E."/>
            <person name="Karrer K.M."/>
            <person name="Sun L."/>
            <person name="Manning G."/>
            <person name="Elde N.C."/>
            <person name="Turkewitz A.P."/>
            <person name="Asai D.J."/>
            <person name="Wilkes D.E."/>
            <person name="Wang Y."/>
            <person name="Cai H."/>
            <person name="Collins K."/>
            <person name="Stewart B.A."/>
            <person name="Lee S.R."/>
            <person name="Wilamowska K."/>
            <person name="Weinberg Z."/>
            <person name="Ruzzo W.L."/>
            <person name="Wloga D."/>
            <person name="Gaertig J."/>
            <person name="Frankel J."/>
            <person name="Tsao C.-C."/>
            <person name="Gorovsky M.A."/>
            <person name="Keeling P.J."/>
            <person name="Waller R.F."/>
            <person name="Patron N.J."/>
            <person name="Cherry J.M."/>
            <person name="Stover N.A."/>
            <person name="Krieger C.J."/>
            <person name="del Toro C."/>
            <person name="Ryder H.F."/>
            <person name="Williamson S.C."/>
            <person name="Barbeau R.A."/>
            <person name="Hamilton E.P."/>
            <person name="Orias E."/>
        </authorList>
    </citation>
    <scope>NUCLEOTIDE SEQUENCE [LARGE SCALE GENOMIC DNA]</scope>
    <source>
        <strain evidence="3">SB210</strain>
    </source>
</reference>
<feature type="domain" description="DML1/Misato tubulin" evidence="1">
    <location>
        <begin position="152"/>
        <end position="263"/>
    </location>
</feature>
<dbReference type="KEGG" id="tet:TTHERM_00134880"/>
<dbReference type="eggNOG" id="KOG2530">
    <property type="taxonomic scope" value="Eukaryota"/>
</dbReference>
<dbReference type="InParanoid" id="I7LVN7"/>
<proteinExistence type="predicted"/>